<proteinExistence type="predicted"/>
<feature type="region of interest" description="Disordered" evidence="1">
    <location>
        <begin position="87"/>
        <end position="118"/>
    </location>
</feature>
<organism evidence="2">
    <name type="scientific">viral metagenome</name>
    <dbReference type="NCBI Taxonomy" id="1070528"/>
    <lineage>
        <taxon>unclassified sequences</taxon>
        <taxon>metagenomes</taxon>
        <taxon>organismal metagenomes</taxon>
    </lineage>
</organism>
<accession>A0A6C0HE05</accession>
<sequence length="181" mass="21572">MSLRKKNKNNENISFNHPNIAVEFFSKKYYKVHLKQHNDDWSRILNDTLDKIELDKLENADKNITYYYLKRSEYNDFVELVENVERKLKRSHSEEEKDNDDEDEETSEESESSTDDELIQKTLTRRLTSQSKGHEIDEGHVSDSEMEDVISICRRFRAVYKLITNMAVRIERLENLLLPPK</sequence>
<evidence type="ECO:0000256" key="1">
    <source>
        <dbReference type="SAM" id="MobiDB-lite"/>
    </source>
</evidence>
<feature type="compositionally biased region" description="Acidic residues" evidence="1">
    <location>
        <begin position="96"/>
        <end position="117"/>
    </location>
</feature>
<dbReference type="AlphaFoldDB" id="A0A6C0HE05"/>
<name>A0A6C0HE05_9ZZZZ</name>
<protein>
    <submittedName>
        <fullName evidence="2">Uncharacterized protein</fullName>
    </submittedName>
</protein>
<dbReference type="EMBL" id="MN739936">
    <property type="protein sequence ID" value="QHT78729.1"/>
    <property type="molecule type" value="Genomic_DNA"/>
</dbReference>
<evidence type="ECO:0000313" key="2">
    <source>
        <dbReference type="EMBL" id="QHT78729.1"/>
    </source>
</evidence>
<reference evidence="2" key="1">
    <citation type="journal article" date="2020" name="Nature">
        <title>Giant virus diversity and host interactions through global metagenomics.</title>
        <authorList>
            <person name="Schulz F."/>
            <person name="Roux S."/>
            <person name="Paez-Espino D."/>
            <person name="Jungbluth S."/>
            <person name="Walsh D.A."/>
            <person name="Denef V.J."/>
            <person name="McMahon K.D."/>
            <person name="Konstantinidis K.T."/>
            <person name="Eloe-Fadrosh E.A."/>
            <person name="Kyrpides N.C."/>
            <person name="Woyke T."/>
        </authorList>
    </citation>
    <scope>NUCLEOTIDE SEQUENCE</scope>
    <source>
        <strain evidence="2">GVMAG-M-3300023179-92</strain>
    </source>
</reference>